<dbReference type="CDD" id="cd04301">
    <property type="entry name" value="NAT_SF"/>
    <property type="match status" value="1"/>
</dbReference>
<dbReference type="Pfam" id="PF13508">
    <property type="entry name" value="Acetyltransf_7"/>
    <property type="match status" value="1"/>
</dbReference>
<dbReference type="Gene3D" id="3.40.630.30">
    <property type="match status" value="1"/>
</dbReference>
<dbReference type="AlphaFoldDB" id="A0AAX2M8G3"/>
<dbReference type="PROSITE" id="PS51186">
    <property type="entry name" value="GNAT"/>
    <property type="match status" value="1"/>
</dbReference>
<reference evidence="2 3" key="1">
    <citation type="submission" date="2018-06" db="EMBL/GenBank/DDBJ databases">
        <authorList>
            <consortium name="Pathogen Informatics"/>
            <person name="Doyle S."/>
        </authorList>
    </citation>
    <scope>NUCLEOTIDE SEQUENCE [LARGE SCALE GENOMIC DNA]</scope>
    <source>
        <strain evidence="2 3">NCTC8684</strain>
    </source>
</reference>
<evidence type="ECO:0000313" key="3">
    <source>
        <dbReference type="Proteomes" id="UP000254029"/>
    </source>
</evidence>
<evidence type="ECO:0000259" key="1">
    <source>
        <dbReference type="PROSITE" id="PS51186"/>
    </source>
</evidence>
<gene>
    <name evidence="2" type="ORF">NCTC8684_01595</name>
</gene>
<proteinExistence type="predicted"/>
<dbReference type="SUPFAM" id="SSF55729">
    <property type="entry name" value="Acyl-CoA N-acyltransferases (Nat)"/>
    <property type="match status" value="1"/>
</dbReference>
<comment type="caution">
    <text evidence="2">The sequence shown here is derived from an EMBL/GenBank/DDBJ whole genome shotgun (WGS) entry which is preliminary data.</text>
</comment>
<dbReference type="InterPro" id="IPR016181">
    <property type="entry name" value="Acyl_CoA_acyltransferase"/>
</dbReference>
<name>A0AAX2M8G3_CHRVL</name>
<organism evidence="2 3">
    <name type="scientific">Chromobacterium violaceum</name>
    <dbReference type="NCBI Taxonomy" id="536"/>
    <lineage>
        <taxon>Bacteria</taxon>
        <taxon>Pseudomonadati</taxon>
        <taxon>Pseudomonadota</taxon>
        <taxon>Betaproteobacteria</taxon>
        <taxon>Neisseriales</taxon>
        <taxon>Chromobacteriaceae</taxon>
        <taxon>Chromobacterium</taxon>
    </lineage>
</organism>
<dbReference type="Proteomes" id="UP000254029">
    <property type="component" value="Unassembled WGS sequence"/>
</dbReference>
<dbReference type="InterPro" id="IPR000182">
    <property type="entry name" value="GNAT_dom"/>
</dbReference>
<dbReference type="EMBL" id="UIGR01000001">
    <property type="protein sequence ID" value="SUX32516.1"/>
    <property type="molecule type" value="Genomic_DNA"/>
</dbReference>
<feature type="domain" description="N-acetyltransferase" evidence="1">
    <location>
        <begin position="192"/>
        <end position="325"/>
    </location>
</feature>
<dbReference type="RefSeq" id="WP_076226839.1">
    <property type="nucleotide sequence ID" value="NZ_JBHMEH010000005.1"/>
</dbReference>
<sequence>MPFIPADFSPPRQARFPGFNLAVLGPDYAEPDHQAVQSSADAIRHVFGPDNHWPAADISFDENLADLKRHFDEFDQRQAFAYCLLAPEDQRYLGCLYLKPIKSRQENDWRKQRFQAQAFLWLNASGNPLPADQTVAVLQDWLAQDWPLAAIAWPGRKPSWSEWLSAAPVGSGAQENSTIGQAIRHIDCANAPIIRHANEHDLAFIARFDEMGGDRRQEIASRCCLVAEQHGHVVAYASFQPAGLLGQPLLSYLCAAPSARGQGIGRLLVEAIQRIASGRMLLSSTEAWCVASQKIFSRLGWRKIGELAGVNKDGSTEYFYAIDLHAKPED</sequence>
<dbReference type="GO" id="GO:0016747">
    <property type="term" value="F:acyltransferase activity, transferring groups other than amino-acyl groups"/>
    <property type="evidence" value="ECO:0007669"/>
    <property type="project" value="InterPro"/>
</dbReference>
<protein>
    <recommendedName>
        <fullName evidence="1">N-acetyltransferase domain-containing protein</fullName>
    </recommendedName>
</protein>
<evidence type="ECO:0000313" key="2">
    <source>
        <dbReference type="EMBL" id="SUX32516.1"/>
    </source>
</evidence>
<accession>A0AAX2M8G3</accession>